<evidence type="ECO:0000313" key="3">
    <source>
        <dbReference type="Proteomes" id="UP000037566"/>
    </source>
</evidence>
<comment type="caution">
    <text evidence="2">The sequence shown here is derived from an EMBL/GenBank/DDBJ whole genome shotgun (WGS) entry which is preliminary data.</text>
</comment>
<name>A0A0M0EBY8_KOMEU</name>
<feature type="domain" description="HicB-like antitoxin of toxin-antitoxin system" evidence="1">
    <location>
        <begin position="6"/>
        <end position="82"/>
    </location>
</feature>
<dbReference type="InterPro" id="IPR031807">
    <property type="entry name" value="HicB-like"/>
</dbReference>
<dbReference type="SUPFAM" id="SSF143100">
    <property type="entry name" value="TTHA1013/TTHA0281-like"/>
    <property type="match status" value="1"/>
</dbReference>
<dbReference type="Gene3D" id="3.30.160.250">
    <property type="match status" value="1"/>
</dbReference>
<evidence type="ECO:0000313" key="2">
    <source>
        <dbReference type="EMBL" id="KON62802.1"/>
    </source>
</evidence>
<organism evidence="2 3">
    <name type="scientific">Komagataeibacter europaeus</name>
    <name type="common">Gluconacetobacter europaeus</name>
    <dbReference type="NCBI Taxonomy" id="33995"/>
    <lineage>
        <taxon>Bacteria</taxon>
        <taxon>Pseudomonadati</taxon>
        <taxon>Pseudomonadota</taxon>
        <taxon>Alphaproteobacteria</taxon>
        <taxon>Acetobacterales</taxon>
        <taxon>Acetobacteraceae</taxon>
        <taxon>Komagataeibacter</taxon>
    </lineage>
</organism>
<accession>A0A0M0EBY8</accession>
<dbReference type="InterPro" id="IPR035069">
    <property type="entry name" value="TTHA1013/TTHA0281-like"/>
</dbReference>
<dbReference type="RefSeq" id="WP_053324201.1">
    <property type="nucleotide sequence ID" value="NZ_LHUQ01000065.1"/>
</dbReference>
<protein>
    <submittedName>
        <fullName evidence="2">Antitoxin HicB</fullName>
    </submittedName>
</protein>
<dbReference type="AlphaFoldDB" id="A0A0M0EBY8"/>
<keyword evidence="3" id="KW-1185">Reference proteome</keyword>
<evidence type="ECO:0000259" key="1">
    <source>
        <dbReference type="Pfam" id="PF15970"/>
    </source>
</evidence>
<sequence>MFNYAVKLEHDETTDAYVVSCRDLPLMNSVGDSVDDALLEAVDGIITALSIEVEERRPIPAASAPEPGEYVVSLPVLVAMKAALHNAMIETGTRKADLARKLGQKGPQIDRLLDVEHSSKVETVELALHQLHRRVNLNVMHDAR</sequence>
<dbReference type="EMBL" id="LHUQ01000065">
    <property type="protein sequence ID" value="KON62802.1"/>
    <property type="molecule type" value="Genomic_DNA"/>
</dbReference>
<dbReference type="Proteomes" id="UP000037566">
    <property type="component" value="Unassembled WGS sequence"/>
</dbReference>
<dbReference type="OrthoDB" id="9807959at2"/>
<gene>
    <name evidence="2" type="primary">hicB</name>
    <name evidence="2" type="ORF">KOEU_37200</name>
</gene>
<proteinExistence type="predicted"/>
<dbReference type="PATRIC" id="fig|33995.3.peg.4117"/>
<reference evidence="2" key="1">
    <citation type="submission" date="2015-08" db="EMBL/GenBank/DDBJ databases">
        <title>Draft genome sequence of Komagataeibacter europaeus CECT 8546 a cellulose producer strain from vinegar produced by the traditional method.</title>
        <authorList>
            <person name="Poehlein A."/>
            <person name="Valera M.J."/>
            <person name="Haack F.S."/>
            <person name="Mas A."/>
            <person name="Daniel R."/>
            <person name="Streit W.R."/>
            <person name="Mateo E."/>
        </authorList>
    </citation>
    <scope>NUCLEOTIDE SEQUENCE [LARGE SCALE GENOMIC DNA]</scope>
    <source>
        <strain evidence="2">CECT 8546</strain>
    </source>
</reference>
<dbReference type="Pfam" id="PF15970">
    <property type="entry name" value="HicB-like_2"/>
    <property type="match status" value="1"/>
</dbReference>